<dbReference type="EMBL" id="KN833738">
    <property type="protein sequence ID" value="KIK22501.1"/>
    <property type="molecule type" value="Genomic_DNA"/>
</dbReference>
<proteinExistence type="predicted"/>
<dbReference type="Proteomes" id="UP000054018">
    <property type="component" value="Unassembled WGS sequence"/>
</dbReference>
<sequence length="56" mass="5905">MNSLQTQSPGQPISSYNLTFVCKGDWAINRATSASLTAGMHLSSSLASSPTLDFRG</sequence>
<dbReference type="AlphaFoldDB" id="A0A0C9Z0H0"/>
<organism evidence="1 2">
    <name type="scientific">Pisolithus microcarpus 441</name>
    <dbReference type="NCBI Taxonomy" id="765257"/>
    <lineage>
        <taxon>Eukaryota</taxon>
        <taxon>Fungi</taxon>
        <taxon>Dikarya</taxon>
        <taxon>Basidiomycota</taxon>
        <taxon>Agaricomycotina</taxon>
        <taxon>Agaricomycetes</taxon>
        <taxon>Agaricomycetidae</taxon>
        <taxon>Boletales</taxon>
        <taxon>Sclerodermatineae</taxon>
        <taxon>Pisolithaceae</taxon>
        <taxon>Pisolithus</taxon>
    </lineage>
</organism>
<reference evidence="1 2" key="1">
    <citation type="submission" date="2014-04" db="EMBL/GenBank/DDBJ databases">
        <authorList>
            <consortium name="DOE Joint Genome Institute"/>
            <person name="Kuo A."/>
            <person name="Kohler A."/>
            <person name="Costa M.D."/>
            <person name="Nagy L.G."/>
            <person name="Floudas D."/>
            <person name="Copeland A."/>
            <person name="Barry K.W."/>
            <person name="Cichocki N."/>
            <person name="Veneault-Fourrey C."/>
            <person name="LaButti K."/>
            <person name="Lindquist E.A."/>
            <person name="Lipzen A."/>
            <person name="Lundell T."/>
            <person name="Morin E."/>
            <person name="Murat C."/>
            <person name="Sun H."/>
            <person name="Tunlid A."/>
            <person name="Henrissat B."/>
            <person name="Grigoriev I.V."/>
            <person name="Hibbett D.S."/>
            <person name="Martin F."/>
            <person name="Nordberg H.P."/>
            <person name="Cantor M.N."/>
            <person name="Hua S.X."/>
        </authorList>
    </citation>
    <scope>NUCLEOTIDE SEQUENCE [LARGE SCALE GENOMIC DNA]</scope>
    <source>
        <strain evidence="1 2">441</strain>
    </source>
</reference>
<accession>A0A0C9Z0H0</accession>
<dbReference type="HOGENOM" id="CLU_3015110_0_0_1"/>
<reference evidence="2" key="2">
    <citation type="submission" date="2015-01" db="EMBL/GenBank/DDBJ databases">
        <title>Evolutionary Origins and Diversification of the Mycorrhizal Mutualists.</title>
        <authorList>
            <consortium name="DOE Joint Genome Institute"/>
            <consortium name="Mycorrhizal Genomics Consortium"/>
            <person name="Kohler A."/>
            <person name="Kuo A."/>
            <person name="Nagy L.G."/>
            <person name="Floudas D."/>
            <person name="Copeland A."/>
            <person name="Barry K.W."/>
            <person name="Cichocki N."/>
            <person name="Veneault-Fourrey C."/>
            <person name="LaButti K."/>
            <person name="Lindquist E.A."/>
            <person name="Lipzen A."/>
            <person name="Lundell T."/>
            <person name="Morin E."/>
            <person name="Murat C."/>
            <person name="Riley R."/>
            <person name="Ohm R."/>
            <person name="Sun H."/>
            <person name="Tunlid A."/>
            <person name="Henrissat B."/>
            <person name="Grigoriev I.V."/>
            <person name="Hibbett D.S."/>
            <person name="Martin F."/>
        </authorList>
    </citation>
    <scope>NUCLEOTIDE SEQUENCE [LARGE SCALE GENOMIC DNA]</scope>
    <source>
        <strain evidence="2">441</strain>
    </source>
</reference>
<evidence type="ECO:0000313" key="2">
    <source>
        <dbReference type="Proteomes" id="UP000054018"/>
    </source>
</evidence>
<evidence type="ECO:0000313" key="1">
    <source>
        <dbReference type="EMBL" id="KIK22501.1"/>
    </source>
</evidence>
<keyword evidence="2" id="KW-1185">Reference proteome</keyword>
<protein>
    <submittedName>
        <fullName evidence="1">Uncharacterized protein</fullName>
    </submittedName>
</protein>
<gene>
    <name evidence="1" type="ORF">PISMIDRAFT_680071</name>
</gene>
<name>A0A0C9Z0H0_9AGAM</name>